<dbReference type="PROSITE" id="PS00028">
    <property type="entry name" value="ZINC_FINGER_C2H2_1"/>
    <property type="match status" value="2"/>
</dbReference>
<evidence type="ECO:0000259" key="6">
    <source>
        <dbReference type="PROSITE" id="PS50157"/>
    </source>
</evidence>
<proteinExistence type="predicted"/>
<dbReference type="Proteomes" id="UP000077266">
    <property type="component" value="Unassembled WGS sequence"/>
</dbReference>
<dbReference type="InterPro" id="IPR013087">
    <property type="entry name" value="Znf_C2H2_type"/>
</dbReference>
<dbReference type="EMBL" id="KV425969">
    <property type="protein sequence ID" value="KZV94665.1"/>
    <property type="molecule type" value="Genomic_DNA"/>
</dbReference>
<keyword evidence="1" id="KW-0479">Metal-binding</keyword>
<evidence type="ECO:0000313" key="7">
    <source>
        <dbReference type="EMBL" id="KZV94665.1"/>
    </source>
</evidence>
<evidence type="ECO:0000256" key="5">
    <source>
        <dbReference type="SAM" id="MobiDB-lite"/>
    </source>
</evidence>
<keyword evidence="3" id="KW-0862">Zinc</keyword>
<dbReference type="Gene3D" id="3.30.160.60">
    <property type="entry name" value="Classic Zinc Finger"/>
    <property type="match status" value="2"/>
</dbReference>
<dbReference type="PANTHER" id="PTHR23235">
    <property type="entry name" value="KRUEPPEL-LIKE TRANSCRIPTION FACTOR"/>
    <property type="match status" value="1"/>
</dbReference>
<dbReference type="STRING" id="1314781.A0A165JCX1"/>
<dbReference type="GO" id="GO:0000978">
    <property type="term" value="F:RNA polymerase II cis-regulatory region sequence-specific DNA binding"/>
    <property type="evidence" value="ECO:0007669"/>
    <property type="project" value="TreeGrafter"/>
</dbReference>
<reference evidence="7 8" key="1">
    <citation type="journal article" date="2016" name="Mol. Biol. Evol.">
        <title>Comparative Genomics of Early-Diverging Mushroom-Forming Fungi Provides Insights into the Origins of Lignocellulose Decay Capabilities.</title>
        <authorList>
            <person name="Nagy L.G."/>
            <person name="Riley R."/>
            <person name="Tritt A."/>
            <person name="Adam C."/>
            <person name="Daum C."/>
            <person name="Floudas D."/>
            <person name="Sun H."/>
            <person name="Yadav J.S."/>
            <person name="Pangilinan J."/>
            <person name="Larsson K.H."/>
            <person name="Matsuura K."/>
            <person name="Barry K."/>
            <person name="Labutti K."/>
            <person name="Kuo R."/>
            <person name="Ohm R.A."/>
            <person name="Bhattacharya S.S."/>
            <person name="Shirouzu T."/>
            <person name="Yoshinaga Y."/>
            <person name="Martin F.M."/>
            <person name="Grigoriev I.V."/>
            <person name="Hibbett D.S."/>
        </authorList>
    </citation>
    <scope>NUCLEOTIDE SEQUENCE [LARGE SCALE GENOMIC DNA]</scope>
    <source>
        <strain evidence="7 8">HHB12029</strain>
    </source>
</reference>
<feature type="compositionally biased region" description="Low complexity" evidence="5">
    <location>
        <begin position="114"/>
        <end position="131"/>
    </location>
</feature>
<dbReference type="GO" id="GO:0008270">
    <property type="term" value="F:zinc ion binding"/>
    <property type="evidence" value="ECO:0007669"/>
    <property type="project" value="UniProtKB-KW"/>
</dbReference>
<dbReference type="AlphaFoldDB" id="A0A165JCX1"/>
<organism evidence="7 8">
    <name type="scientific">Exidia glandulosa HHB12029</name>
    <dbReference type="NCBI Taxonomy" id="1314781"/>
    <lineage>
        <taxon>Eukaryota</taxon>
        <taxon>Fungi</taxon>
        <taxon>Dikarya</taxon>
        <taxon>Basidiomycota</taxon>
        <taxon>Agaricomycotina</taxon>
        <taxon>Agaricomycetes</taxon>
        <taxon>Auriculariales</taxon>
        <taxon>Exidiaceae</taxon>
        <taxon>Exidia</taxon>
    </lineage>
</organism>
<evidence type="ECO:0000256" key="2">
    <source>
        <dbReference type="ARBA" id="ARBA00022771"/>
    </source>
</evidence>
<dbReference type="SUPFAM" id="SSF57667">
    <property type="entry name" value="beta-beta-alpha zinc fingers"/>
    <property type="match status" value="1"/>
</dbReference>
<feature type="region of interest" description="Disordered" evidence="5">
    <location>
        <begin position="48"/>
        <end position="94"/>
    </location>
</feature>
<dbReference type="PROSITE" id="PS50157">
    <property type="entry name" value="ZINC_FINGER_C2H2_2"/>
    <property type="match status" value="2"/>
</dbReference>
<accession>A0A165JCX1</accession>
<evidence type="ECO:0000313" key="8">
    <source>
        <dbReference type="Proteomes" id="UP000077266"/>
    </source>
</evidence>
<dbReference type="InterPro" id="IPR036236">
    <property type="entry name" value="Znf_C2H2_sf"/>
</dbReference>
<dbReference type="PANTHER" id="PTHR23235:SF120">
    <property type="entry name" value="KRUPPEL-LIKE FACTOR 15"/>
    <property type="match status" value="1"/>
</dbReference>
<feature type="domain" description="C2H2-type" evidence="6">
    <location>
        <begin position="239"/>
        <end position="266"/>
    </location>
</feature>
<dbReference type="InParanoid" id="A0A165JCX1"/>
<feature type="domain" description="C2H2-type" evidence="6">
    <location>
        <begin position="267"/>
        <end position="293"/>
    </location>
</feature>
<dbReference type="GO" id="GO:0000981">
    <property type="term" value="F:DNA-binding transcription factor activity, RNA polymerase II-specific"/>
    <property type="evidence" value="ECO:0007669"/>
    <property type="project" value="TreeGrafter"/>
</dbReference>
<evidence type="ECO:0000256" key="1">
    <source>
        <dbReference type="ARBA" id="ARBA00022723"/>
    </source>
</evidence>
<protein>
    <recommendedName>
        <fullName evidence="6">C2H2-type domain-containing protein</fullName>
    </recommendedName>
</protein>
<keyword evidence="8" id="KW-1185">Reference proteome</keyword>
<keyword evidence="2 4" id="KW-0863">Zinc-finger</keyword>
<feature type="compositionally biased region" description="Polar residues" evidence="5">
    <location>
        <begin position="65"/>
        <end position="77"/>
    </location>
</feature>
<evidence type="ECO:0000256" key="3">
    <source>
        <dbReference type="ARBA" id="ARBA00022833"/>
    </source>
</evidence>
<feature type="region of interest" description="Disordered" evidence="5">
    <location>
        <begin position="114"/>
        <end position="181"/>
    </location>
</feature>
<dbReference type="OrthoDB" id="6077919at2759"/>
<name>A0A165JCX1_EXIGL</name>
<evidence type="ECO:0000256" key="4">
    <source>
        <dbReference type="PROSITE-ProRule" id="PRU00042"/>
    </source>
</evidence>
<dbReference type="SMART" id="SM00355">
    <property type="entry name" value="ZnF_C2H2"/>
    <property type="match status" value="2"/>
</dbReference>
<sequence>MSSSSSSPSASPASSKTRLPGVNALLAGMAPYTSEHCTECEQEHCQECYTSSPPVATSDPRPRSRSLQEPYTHTPRQPTRWRAGTFNSSLPVTPSLRKTVLWSDDAMVVDSPAQSLTSLSYGSSAPSSPDSPASPLPPHDVWSSASYGSDAGFSSYGDNPDSPSAGTAEEGSAFALPEPGDLPNEAASGVFAVFRPVDHGKSLAIAASGTTLADLHKDWKARLPPDTAPTPEEIRRKPLECPYCRRRFDRPSIRRTHMNSHTGERPFKCKVSGCTRTFSVLSNKYRHERSHKV</sequence>
<gene>
    <name evidence="7" type="ORF">EXIGLDRAFT_834865</name>
</gene>